<comment type="subcellular location">
    <subcellularLocation>
        <location evidence="1">Membrane</location>
        <topology evidence="1">Multi-pass membrane protein</topology>
    </subcellularLocation>
</comment>
<organism evidence="8 9">
    <name type="scientific">Brachybacterium avium</name>
    <dbReference type="NCBI Taxonomy" id="2017485"/>
    <lineage>
        <taxon>Bacteria</taxon>
        <taxon>Bacillati</taxon>
        <taxon>Actinomycetota</taxon>
        <taxon>Actinomycetes</taxon>
        <taxon>Micrococcales</taxon>
        <taxon>Dermabacteraceae</taxon>
        <taxon>Brachybacterium</taxon>
    </lineage>
</organism>
<evidence type="ECO:0000256" key="2">
    <source>
        <dbReference type="ARBA" id="ARBA00022692"/>
    </source>
</evidence>
<proteinExistence type="predicted"/>
<dbReference type="EMBL" id="CP022316">
    <property type="protein sequence ID" value="ASK64715.1"/>
    <property type="molecule type" value="Genomic_DNA"/>
</dbReference>
<feature type="compositionally biased region" description="Low complexity" evidence="5">
    <location>
        <begin position="50"/>
        <end position="63"/>
    </location>
</feature>
<dbReference type="InterPro" id="IPR050932">
    <property type="entry name" value="TM2D1-3-like"/>
</dbReference>
<evidence type="ECO:0000313" key="9">
    <source>
        <dbReference type="Proteomes" id="UP000198398"/>
    </source>
</evidence>
<reference evidence="9" key="1">
    <citation type="submission" date="2017-07" db="EMBL/GenBank/DDBJ databases">
        <title>Brachybacterium sp. VR2415.</title>
        <authorList>
            <person name="Tak E.J."/>
            <person name="Bae J.-W."/>
        </authorList>
    </citation>
    <scope>NUCLEOTIDE SEQUENCE [LARGE SCALE GENOMIC DNA]</scope>
    <source>
        <strain evidence="9">VR2415</strain>
    </source>
</reference>
<dbReference type="SUPFAM" id="SSF81995">
    <property type="entry name" value="beta-sandwich domain of Sec23/24"/>
    <property type="match status" value="1"/>
</dbReference>
<evidence type="ECO:0000256" key="3">
    <source>
        <dbReference type="ARBA" id="ARBA00022989"/>
    </source>
</evidence>
<keyword evidence="4 6" id="KW-0472">Membrane</keyword>
<feature type="region of interest" description="Disordered" evidence="5">
    <location>
        <begin position="48"/>
        <end position="106"/>
    </location>
</feature>
<gene>
    <name evidence="8" type="ORF">CFK39_01390</name>
</gene>
<dbReference type="GO" id="GO:0016020">
    <property type="term" value="C:membrane"/>
    <property type="evidence" value="ECO:0007669"/>
    <property type="project" value="UniProtKB-SubCell"/>
</dbReference>
<keyword evidence="9" id="KW-1185">Reference proteome</keyword>
<feature type="domain" description="TM2" evidence="7">
    <location>
        <begin position="111"/>
        <end position="158"/>
    </location>
</feature>
<dbReference type="InterPro" id="IPR007829">
    <property type="entry name" value="TM2"/>
</dbReference>
<keyword evidence="3 6" id="KW-1133">Transmembrane helix</keyword>
<protein>
    <recommendedName>
        <fullName evidence="7">TM2 domain-containing protein</fullName>
    </recommendedName>
</protein>
<feature type="transmembrane region" description="Helical" evidence="6">
    <location>
        <begin position="139"/>
        <end position="163"/>
    </location>
</feature>
<evidence type="ECO:0000256" key="5">
    <source>
        <dbReference type="SAM" id="MobiDB-lite"/>
    </source>
</evidence>
<dbReference type="PANTHER" id="PTHR21016:SF25">
    <property type="entry name" value="TM2 DOMAIN-CONTAINING PROTEIN DDB_G0277895-RELATED"/>
    <property type="match status" value="1"/>
</dbReference>
<sequence>MIQSARSQGRRLIGGPTGWALIPFSGGVRLPDHPRSIHVFVRPSAVRRIPQQPGVGPQNPGQGSPFPPVPQGPGYGAQQPQQPGGWQPQQQSGPGAYQGGPGQYAPAQKPPKDFVVAWLLALFLGFLGIDRFYRGFIGLGILKLVTCGGAGVWALIDLLIIIFTGGRDSTGQQLAGYDKSKKIAWIVTPIVLVLGMIFSSVNAATSGGEVAAPEPDEVVSAAPAEIEDEVVDEAVAEPVEEESADEAPVEDAPAEDAPEEKPAEEAPAVEEAPAADFPAAQQAMADAVDQGRTDAEDAETDLQRANVLNVRSETMCETVPDGIVQDWIGTVKTVDANGEGKAVVVVSIEDDIEIGTWNNAFSDISDNTLIEQGDPLYDSALELAPGDMVKFSGTLKTGSEGNDACYYASNLTEVMSIDSPDYIATFSALQKIE</sequence>
<feature type="transmembrane region" description="Helical" evidence="6">
    <location>
        <begin position="114"/>
        <end position="133"/>
    </location>
</feature>
<feature type="compositionally biased region" description="Acidic residues" evidence="5">
    <location>
        <begin position="236"/>
        <end position="258"/>
    </location>
</feature>
<feature type="region of interest" description="Disordered" evidence="5">
    <location>
        <begin position="236"/>
        <end position="301"/>
    </location>
</feature>
<feature type="compositionally biased region" description="Low complexity" evidence="5">
    <location>
        <begin position="265"/>
        <end position="288"/>
    </location>
</feature>
<keyword evidence="2 6" id="KW-0812">Transmembrane</keyword>
<feature type="compositionally biased region" description="Low complexity" evidence="5">
    <location>
        <begin position="76"/>
        <end position="95"/>
    </location>
</feature>
<dbReference type="PANTHER" id="PTHR21016">
    <property type="entry name" value="BETA-AMYLOID BINDING PROTEIN-RELATED"/>
    <property type="match status" value="1"/>
</dbReference>
<evidence type="ECO:0000259" key="7">
    <source>
        <dbReference type="Pfam" id="PF05154"/>
    </source>
</evidence>
<feature type="transmembrane region" description="Helical" evidence="6">
    <location>
        <begin position="183"/>
        <end position="201"/>
    </location>
</feature>
<dbReference type="Pfam" id="PF05154">
    <property type="entry name" value="TM2"/>
    <property type="match status" value="1"/>
</dbReference>
<evidence type="ECO:0000256" key="6">
    <source>
        <dbReference type="SAM" id="Phobius"/>
    </source>
</evidence>
<dbReference type="KEGG" id="brv:CFK39_01390"/>
<dbReference type="AlphaFoldDB" id="A0A220U9K4"/>
<accession>A0A220U9K4</accession>
<dbReference type="Proteomes" id="UP000198398">
    <property type="component" value="Chromosome"/>
</dbReference>
<evidence type="ECO:0000313" key="8">
    <source>
        <dbReference type="EMBL" id="ASK64715.1"/>
    </source>
</evidence>
<evidence type="ECO:0000256" key="4">
    <source>
        <dbReference type="ARBA" id="ARBA00023136"/>
    </source>
</evidence>
<evidence type="ECO:0000256" key="1">
    <source>
        <dbReference type="ARBA" id="ARBA00004141"/>
    </source>
</evidence>
<name>A0A220U9K4_9MICO</name>